<accession>A0A163KXK0</accession>
<protein>
    <submittedName>
        <fullName evidence="1">Uncharacterized protein</fullName>
    </submittedName>
</protein>
<gene>
    <name evidence="1" type="primary">ABSGL_07041.1 scaffold 8717</name>
</gene>
<dbReference type="EMBL" id="LT553527">
    <property type="protein sequence ID" value="SAM01300.1"/>
    <property type="molecule type" value="Genomic_DNA"/>
</dbReference>
<dbReference type="AlphaFoldDB" id="A0A163KXK0"/>
<organism evidence="1">
    <name type="scientific">Absidia glauca</name>
    <name type="common">Pin mould</name>
    <dbReference type="NCBI Taxonomy" id="4829"/>
    <lineage>
        <taxon>Eukaryota</taxon>
        <taxon>Fungi</taxon>
        <taxon>Fungi incertae sedis</taxon>
        <taxon>Mucoromycota</taxon>
        <taxon>Mucoromycotina</taxon>
        <taxon>Mucoromycetes</taxon>
        <taxon>Mucorales</taxon>
        <taxon>Cunninghamellaceae</taxon>
        <taxon>Absidia</taxon>
    </lineage>
</organism>
<dbReference type="InParanoid" id="A0A163KXK0"/>
<reference evidence="1" key="1">
    <citation type="submission" date="2016-04" db="EMBL/GenBank/DDBJ databases">
        <authorList>
            <person name="Evans L.H."/>
            <person name="Alamgir A."/>
            <person name="Owens N."/>
            <person name="Weber N.D."/>
            <person name="Virtaneva K."/>
            <person name="Barbian K."/>
            <person name="Babar A."/>
            <person name="Rosenke K."/>
        </authorList>
    </citation>
    <scope>NUCLEOTIDE SEQUENCE [LARGE SCALE GENOMIC DNA]</scope>
    <source>
        <strain evidence="1">CBS 101.48</strain>
    </source>
</reference>
<evidence type="ECO:0000313" key="2">
    <source>
        <dbReference type="Proteomes" id="UP000078561"/>
    </source>
</evidence>
<evidence type="ECO:0000313" key="1">
    <source>
        <dbReference type="EMBL" id="SAM01300.1"/>
    </source>
</evidence>
<sequence length="105" mass="12329">MVLEHVDTYSAHSFSERHFCYQKKQVMTRYLVPTLIDLVHLKFDKPVTEQEVYEYKDKRNDYLKELLATKATMGKLRLITKKTEAADEWTDAEQSFPVVGDVVKT</sequence>
<keyword evidence="2" id="KW-1185">Reference proteome</keyword>
<proteinExistence type="predicted"/>
<dbReference type="Proteomes" id="UP000078561">
    <property type="component" value="Unassembled WGS sequence"/>
</dbReference>
<name>A0A163KXK0_ABSGL</name>